<proteinExistence type="predicted"/>
<dbReference type="Proteomes" id="UP000799424">
    <property type="component" value="Unassembled WGS sequence"/>
</dbReference>
<reference evidence="2" key="1">
    <citation type="journal article" date="2020" name="Stud. Mycol.">
        <title>101 Dothideomycetes genomes: a test case for predicting lifestyles and emergence of pathogens.</title>
        <authorList>
            <person name="Haridas S."/>
            <person name="Albert R."/>
            <person name="Binder M."/>
            <person name="Bloem J."/>
            <person name="Labutti K."/>
            <person name="Salamov A."/>
            <person name="Andreopoulos B."/>
            <person name="Baker S."/>
            <person name="Barry K."/>
            <person name="Bills G."/>
            <person name="Bluhm B."/>
            <person name="Cannon C."/>
            <person name="Castanera R."/>
            <person name="Culley D."/>
            <person name="Daum C."/>
            <person name="Ezra D."/>
            <person name="Gonzalez J."/>
            <person name="Henrissat B."/>
            <person name="Kuo A."/>
            <person name="Liang C."/>
            <person name="Lipzen A."/>
            <person name="Lutzoni F."/>
            <person name="Magnuson J."/>
            <person name="Mondo S."/>
            <person name="Nolan M."/>
            <person name="Ohm R."/>
            <person name="Pangilinan J."/>
            <person name="Park H.-J."/>
            <person name="Ramirez L."/>
            <person name="Alfaro M."/>
            <person name="Sun H."/>
            <person name="Tritt A."/>
            <person name="Yoshinaga Y."/>
            <person name="Zwiers L.-H."/>
            <person name="Turgeon B."/>
            <person name="Goodwin S."/>
            <person name="Spatafora J."/>
            <person name="Crous P."/>
            <person name="Grigoriev I."/>
        </authorList>
    </citation>
    <scope>NUCLEOTIDE SEQUENCE</scope>
    <source>
        <strain evidence="2">CBS 113818</strain>
    </source>
</reference>
<dbReference type="InterPro" id="IPR045518">
    <property type="entry name" value="2EXR"/>
</dbReference>
<keyword evidence="3" id="KW-1185">Reference proteome</keyword>
<name>A0A6A6ZY67_9PLEO</name>
<evidence type="ECO:0000259" key="1">
    <source>
        <dbReference type="Pfam" id="PF20150"/>
    </source>
</evidence>
<gene>
    <name evidence="2" type="ORF">CC86DRAFT_370828</name>
</gene>
<sequence>MAAYYYAAHFNTPLMQSPAPLASHHPFGIPFTVSNLPTTPAKTSQQAIILSPTERRILFADHKPHSQHLSPIFRLPAELRNQIYEALLCPCTPHIKDLSKRDTHVSSPPDLHPAILSTCRRIHDEATDLLYKTHIFHAHPSLLSSLPHLGSSAKPVLYPTVIAKIKRWQLIIRLDTDPRFSAAQATAAFSGAEFLEVRVWQSMFDGADSSVLKLLLGIRGVGVARLSGSVEPELARWLEERMMADVEMEEEDVCRCGNESGVKRCGDCKGTIRNEEVVVGKEWFGGRNAWQFGNR</sequence>
<dbReference type="InterPro" id="IPR038883">
    <property type="entry name" value="AN11006-like"/>
</dbReference>
<feature type="domain" description="2EXR" evidence="1">
    <location>
        <begin position="74"/>
        <end position="138"/>
    </location>
</feature>
<evidence type="ECO:0000313" key="2">
    <source>
        <dbReference type="EMBL" id="KAF2826002.1"/>
    </source>
</evidence>
<protein>
    <recommendedName>
        <fullName evidence="1">2EXR domain-containing protein</fullName>
    </recommendedName>
</protein>
<organism evidence="2 3">
    <name type="scientific">Ophiobolus disseminans</name>
    <dbReference type="NCBI Taxonomy" id="1469910"/>
    <lineage>
        <taxon>Eukaryota</taxon>
        <taxon>Fungi</taxon>
        <taxon>Dikarya</taxon>
        <taxon>Ascomycota</taxon>
        <taxon>Pezizomycotina</taxon>
        <taxon>Dothideomycetes</taxon>
        <taxon>Pleosporomycetidae</taxon>
        <taxon>Pleosporales</taxon>
        <taxon>Pleosporineae</taxon>
        <taxon>Phaeosphaeriaceae</taxon>
        <taxon>Ophiobolus</taxon>
    </lineage>
</organism>
<dbReference type="PANTHER" id="PTHR42085:SF4">
    <property type="entry name" value="F-BOX DOMAIN-CONTAINING PROTEIN"/>
    <property type="match status" value="1"/>
</dbReference>
<dbReference type="OrthoDB" id="2951834at2759"/>
<dbReference type="EMBL" id="MU006227">
    <property type="protein sequence ID" value="KAF2826002.1"/>
    <property type="molecule type" value="Genomic_DNA"/>
</dbReference>
<evidence type="ECO:0000313" key="3">
    <source>
        <dbReference type="Proteomes" id="UP000799424"/>
    </source>
</evidence>
<dbReference type="AlphaFoldDB" id="A0A6A6ZY67"/>
<accession>A0A6A6ZY67</accession>
<dbReference type="PANTHER" id="PTHR42085">
    <property type="entry name" value="F-BOX DOMAIN-CONTAINING PROTEIN"/>
    <property type="match status" value="1"/>
</dbReference>
<dbReference type="Pfam" id="PF20150">
    <property type="entry name" value="2EXR"/>
    <property type="match status" value="1"/>
</dbReference>